<evidence type="ECO:0000313" key="1">
    <source>
        <dbReference type="EMBL" id="CAJ1072341.1"/>
    </source>
</evidence>
<keyword evidence="2" id="KW-1185">Reference proteome</keyword>
<protein>
    <submittedName>
        <fullName evidence="1">Uncharacterized protein</fullName>
    </submittedName>
</protein>
<name>A0AAV1GGQ9_XYRNO</name>
<gene>
    <name evidence="1" type="ORF">XNOV1_A039435</name>
</gene>
<accession>A0AAV1GGQ9</accession>
<feature type="non-terminal residue" evidence="1">
    <location>
        <position position="83"/>
    </location>
</feature>
<proteinExistence type="predicted"/>
<sequence>MVQKQALTGGLREGPWGCSLFYWAGALHRSRVKLGYALLRYPPTTKPPGLPPKDDSGGKDKGINFTLQKTHLIGAMVKVWVNS</sequence>
<dbReference type="Proteomes" id="UP001178508">
    <property type="component" value="Chromosome 14"/>
</dbReference>
<organism evidence="1 2">
    <name type="scientific">Xyrichtys novacula</name>
    <name type="common">Pearly razorfish</name>
    <name type="synonym">Hemipteronotus novacula</name>
    <dbReference type="NCBI Taxonomy" id="13765"/>
    <lineage>
        <taxon>Eukaryota</taxon>
        <taxon>Metazoa</taxon>
        <taxon>Chordata</taxon>
        <taxon>Craniata</taxon>
        <taxon>Vertebrata</taxon>
        <taxon>Euteleostomi</taxon>
        <taxon>Actinopterygii</taxon>
        <taxon>Neopterygii</taxon>
        <taxon>Teleostei</taxon>
        <taxon>Neoteleostei</taxon>
        <taxon>Acanthomorphata</taxon>
        <taxon>Eupercaria</taxon>
        <taxon>Labriformes</taxon>
        <taxon>Labridae</taxon>
        <taxon>Xyrichtys</taxon>
    </lineage>
</organism>
<dbReference type="AlphaFoldDB" id="A0AAV1GGQ9"/>
<reference evidence="1" key="1">
    <citation type="submission" date="2023-08" db="EMBL/GenBank/DDBJ databases">
        <authorList>
            <person name="Alioto T."/>
            <person name="Alioto T."/>
            <person name="Gomez Garrido J."/>
        </authorList>
    </citation>
    <scope>NUCLEOTIDE SEQUENCE</scope>
</reference>
<evidence type="ECO:0000313" key="2">
    <source>
        <dbReference type="Proteomes" id="UP001178508"/>
    </source>
</evidence>
<dbReference type="EMBL" id="OY660877">
    <property type="protein sequence ID" value="CAJ1072341.1"/>
    <property type="molecule type" value="Genomic_DNA"/>
</dbReference>